<feature type="domain" description="HTH marR-type" evidence="4">
    <location>
        <begin position="2"/>
        <end position="140"/>
    </location>
</feature>
<keyword evidence="3" id="KW-0804">Transcription</keyword>
<dbReference type="Gene3D" id="1.10.10.10">
    <property type="entry name" value="Winged helix-like DNA-binding domain superfamily/Winged helix DNA-binding domain"/>
    <property type="match status" value="1"/>
</dbReference>
<accession>A0A429ZM23</accession>
<keyword evidence="1" id="KW-0805">Transcription regulation</keyword>
<dbReference type="AlphaFoldDB" id="A0A429ZM23"/>
<comment type="caution">
    <text evidence="5">The sequence shown here is derived from an EMBL/GenBank/DDBJ whole genome shotgun (WGS) entry which is preliminary data.</text>
</comment>
<gene>
    <name evidence="5" type="ORF">CBF35_09420</name>
</gene>
<reference evidence="5 6" key="1">
    <citation type="submission" date="2017-05" db="EMBL/GenBank/DDBJ databases">
        <title>Vagococcus spp. assemblies.</title>
        <authorList>
            <person name="Gulvik C.A."/>
        </authorList>
    </citation>
    <scope>NUCLEOTIDE SEQUENCE [LARGE SCALE GENOMIC DNA]</scope>
    <source>
        <strain evidence="5 6">NCFB 2777</strain>
    </source>
</reference>
<dbReference type="SMART" id="SM00347">
    <property type="entry name" value="HTH_MARR"/>
    <property type="match status" value="1"/>
</dbReference>
<dbReference type="GO" id="GO:0003677">
    <property type="term" value="F:DNA binding"/>
    <property type="evidence" value="ECO:0007669"/>
    <property type="project" value="UniProtKB-KW"/>
</dbReference>
<dbReference type="InterPro" id="IPR036390">
    <property type="entry name" value="WH_DNA-bd_sf"/>
</dbReference>
<evidence type="ECO:0000256" key="2">
    <source>
        <dbReference type="ARBA" id="ARBA00023125"/>
    </source>
</evidence>
<keyword evidence="6" id="KW-1185">Reference proteome</keyword>
<dbReference type="Proteomes" id="UP000287239">
    <property type="component" value="Unassembled WGS sequence"/>
</dbReference>
<dbReference type="PROSITE" id="PS50995">
    <property type="entry name" value="HTH_MARR_2"/>
    <property type="match status" value="1"/>
</dbReference>
<dbReference type="InterPro" id="IPR000835">
    <property type="entry name" value="HTH_MarR-typ"/>
</dbReference>
<name>A0A429ZM23_9ENTE</name>
<dbReference type="PANTHER" id="PTHR42756">
    <property type="entry name" value="TRANSCRIPTIONAL REGULATOR, MARR"/>
    <property type="match status" value="1"/>
</dbReference>
<organism evidence="5 6">
    <name type="scientific">Vagococcus salmoninarum</name>
    <dbReference type="NCBI Taxonomy" id="2739"/>
    <lineage>
        <taxon>Bacteria</taxon>
        <taxon>Bacillati</taxon>
        <taxon>Bacillota</taxon>
        <taxon>Bacilli</taxon>
        <taxon>Lactobacillales</taxon>
        <taxon>Enterococcaceae</taxon>
        <taxon>Vagococcus</taxon>
    </lineage>
</organism>
<evidence type="ECO:0000256" key="1">
    <source>
        <dbReference type="ARBA" id="ARBA00023015"/>
    </source>
</evidence>
<dbReference type="EMBL" id="NGJU01000013">
    <property type="protein sequence ID" value="RST94752.1"/>
    <property type="molecule type" value="Genomic_DNA"/>
</dbReference>
<dbReference type="Pfam" id="PF01047">
    <property type="entry name" value="MarR"/>
    <property type="match status" value="1"/>
</dbReference>
<dbReference type="OrthoDB" id="2293546at2"/>
<evidence type="ECO:0000313" key="6">
    <source>
        <dbReference type="Proteomes" id="UP000287239"/>
    </source>
</evidence>
<dbReference type="RefSeq" id="WP_126780446.1">
    <property type="nucleotide sequence ID" value="NZ_CAUQJP010000026.1"/>
</dbReference>
<evidence type="ECO:0000256" key="3">
    <source>
        <dbReference type="ARBA" id="ARBA00023163"/>
    </source>
</evidence>
<proteinExistence type="predicted"/>
<evidence type="ECO:0000313" key="5">
    <source>
        <dbReference type="EMBL" id="RST94752.1"/>
    </source>
</evidence>
<protein>
    <recommendedName>
        <fullName evidence="4">HTH marR-type domain-containing protein</fullName>
    </recommendedName>
</protein>
<sequence>MTKQLTRDILISLRELRRETQGILEEQSKKYNISTTQLFILDNISKNSGSSLHDLAKKVNLSPSTTSEAVEKMVQSQLVIREASPSNRRCVELSLTTKGQTTLQTTFDDYVDVFTILDELGEEALIQFYETQQAIIKIIKQRSESRDEK</sequence>
<evidence type="ECO:0000259" key="4">
    <source>
        <dbReference type="PROSITE" id="PS50995"/>
    </source>
</evidence>
<dbReference type="GeneID" id="98568590"/>
<keyword evidence="2" id="KW-0238">DNA-binding</keyword>
<dbReference type="SUPFAM" id="SSF46785">
    <property type="entry name" value="Winged helix' DNA-binding domain"/>
    <property type="match status" value="1"/>
</dbReference>
<dbReference type="PANTHER" id="PTHR42756:SF1">
    <property type="entry name" value="TRANSCRIPTIONAL REPRESSOR OF EMRAB OPERON"/>
    <property type="match status" value="1"/>
</dbReference>
<dbReference type="InterPro" id="IPR036388">
    <property type="entry name" value="WH-like_DNA-bd_sf"/>
</dbReference>
<dbReference type="GO" id="GO:0003700">
    <property type="term" value="F:DNA-binding transcription factor activity"/>
    <property type="evidence" value="ECO:0007669"/>
    <property type="project" value="InterPro"/>
</dbReference>